<dbReference type="Proteomes" id="UP000282613">
    <property type="component" value="Unassembled WGS sequence"/>
</dbReference>
<name>A0A0R3VV58_TAEAS</name>
<feature type="compositionally biased region" description="Basic and acidic residues" evidence="2">
    <location>
        <begin position="865"/>
        <end position="878"/>
    </location>
</feature>
<feature type="compositionally biased region" description="Pro residues" evidence="2">
    <location>
        <begin position="1814"/>
        <end position="1823"/>
    </location>
</feature>
<feature type="region of interest" description="Disordered" evidence="2">
    <location>
        <begin position="920"/>
        <end position="1042"/>
    </location>
</feature>
<feature type="region of interest" description="Disordered" evidence="2">
    <location>
        <begin position="1163"/>
        <end position="1314"/>
    </location>
</feature>
<feature type="compositionally biased region" description="Basic and acidic residues" evidence="2">
    <location>
        <begin position="1264"/>
        <end position="1284"/>
    </location>
</feature>
<accession>A0A0R3VV58</accession>
<evidence type="ECO:0000256" key="2">
    <source>
        <dbReference type="SAM" id="MobiDB-lite"/>
    </source>
</evidence>
<feature type="compositionally biased region" description="Basic and acidic residues" evidence="2">
    <location>
        <begin position="977"/>
        <end position="988"/>
    </location>
</feature>
<gene>
    <name evidence="4" type="ORF">TASK_LOCUS1254</name>
</gene>
<evidence type="ECO:0000256" key="1">
    <source>
        <dbReference type="ARBA" id="ARBA00022553"/>
    </source>
</evidence>
<protein>
    <submittedName>
        <fullName evidence="6">BAT2_N domain-containing protein</fullName>
    </submittedName>
</protein>
<feature type="compositionally biased region" description="Low complexity" evidence="2">
    <location>
        <begin position="1285"/>
        <end position="1302"/>
    </location>
</feature>
<feature type="compositionally biased region" description="Polar residues" evidence="2">
    <location>
        <begin position="91"/>
        <end position="100"/>
    </location>
</feature>
<feature type="compositionally biased region" description="Low complexity" evidence="2">
    <location>
        <begin position="1224"/>
        <end position="1236"/>
    </location>
</feature>
<feature type="region of interest" description="Disordered" evidence="2">
    <location>
        <begin position="1403"/>
        <end position="1474"/>
    </location>
</feature>
<feature type="compositionally biased region" description="Low complexity" evidence="2">
    <location>
        <begin position="993"/>
        <end position="1015"/>
    </location>
</feature>
<organism evidence="6">
    <name type="scientific">Taenia asiatica</name>
    <name type="common">Asian tapeworm</name>
    <dbReference type="NCBI Taxonomy" id="60517"/>
    <lineage>
        <taxon>Eukaryota</taxon>
        <taxon>Metazoa</taxon>
        <taxon>Spiralia</taxon>
        <taxon>Lophotrochozoa</taxon>
        <taxon>Platyhelminthes</taxon>
        <taxon>Cestoda</taxon>
        <taxon>Eucestoda</taxon>
        <taxon>Cyclophyllidea</taxon>
        <taxon>Taeniidae</taxon>
        <taxon>Taenia</taxon>
    </lineage>
</organism>
<dbReference type="OrthoDB" id="1939715at2759"/>
<feature type="region of interest" description="Disordered" evidence="2">
    <location>
        <begin position="1720"/>
        <end position="1754"/>
    </location>
</feature>
<feature type="compositionally biased region" description="Gly residues" evidence="2">
    <location>
        <begin position="1773"/>
        <end position="1782"/>
    </location>
</feature>
<feature type="compositionally biased region" description="Polar residues" evidence="2">
    <location>
        <begin position="188"/>
        <end position="197"/>
    </location>
</feature>
<feature type="region of interest" description="Disordered" evidence="2">
    <location>
        <begin position="1773"/>
        <end position="1825"/>
    </location>
</feature>
<feature type="region of interest" description="Disordered" evidence="2">
    <location>
        <begin position="681"/>
        <end position="807"/>
    </location>
</feature>
<feature type="region of interest" description="Disordered" evidence="2">
    <location>
        <begin position="382"/>
        <end position="404"/>
    </location>
</feature>
<dbReference type="InterPro" id="IPR009738">
    <property type="entry name" value="BAT2_N"/>
</dbReference>
<proteinExistence type="predicted"/>
<evidence type="ECO:0000313" key="6">
    <source>
        <dbReference type="WBParaSite" id="TASK_0000125301-mRNA-1"/>
    </source>
</evidence>
<evidence type="ECO:0000259" key="3">
    <source>
        <dbReference type="Pfam" id="PF07001"/>
    </source>
</evidence>
<keyword evidence="5" id="KW-1185">Reference proteome</keyword>
<feature type="compositionally biased region" description="Low complexity" evidence="2">
    <location>
        <begin position="1022"/>
        <end position="1039"/>
    </location>
</feature>
<sequence length="1914" mass="202780">MNTKLSRVDKPKGKFAQSNINLVYRGNASETQSKPTLRSGGLQLVGKLQGTRRNPPPPPWVPSIKAEMGGQDTKINIVPPGGSGWGTGTSNSAILENSPKSDTKVALTASSALEGASESSGKDSDDSKRSNYAESFQSTLVKPPQKPFFALRSSKSVSGKPTNDGSPDIGRTLTGKAAGPTVPFYQRPTASSSSNSVAPKDPELVEPNIDEKPVETKAVSNEIAPPRTGWAAVTTEEPDFQERINFSDGEEDASKAPMVEVSTELPKASIVSVTSWASSSIQPQAPAQVSYPRAAWDQPSCFNPVSPMQHTFNTSFCGPNEGIFAESSSIPGARSDVLPSREVALLSEQLQRTSFTTSEAQVQAQREERTLAFKSAVNRAQMARKKRSDAEVMEPKRKDQSIDSTKSTLTDVSVFSQSIMQSGPAAIAGTPTFSMHGPVNHSPQHHTMEPVIAALYNNGFSSLMHSVASSNGHLASQMKPQAHLTGALSPSSWNSGPFSTNSQPPFMHPSYPLSNSPKLPTNQGFYFKSDHFAVNAFNQQSNSKGGHVQGLQPDRPIEGSVHSYRNAVGESSVVNHLPFQSAKPHIPQHPPSSPTLEKRMESDSNKELVVSPLTRTVAINSRPLQISAHTEGSRTAFTPPAPSTIEAFPQQTSHPQPVQQQPHITPLMEVNLSGKWSEKDFDTFPPPVSSRDNYARFKSSRGCSKSINDERSGGHRYATYNSSGRQNRGPPQRGAMKRSARRALEMDDDRTDDHPVDEPVVGEGGEERQGDLRRQRRDDIGSGTFPRQQRVRGSNRMSKSNHGTPHDYDECKQQNCDFDRQQTCCSYNQRDRWKNGALGDRVIEKTSSAILVSGRGRKNFPRGGPGDRRYTGHEDASKPRGHHPNQRKTDDNAETANATPHNDVDEVDTNVISDSEQGTTTVQLTGSDPQHFHSQRPQRGGSNSGRARRGQHGGSQRQPQRRGRTDRANTRRQNNRRHPDEDDDHDFKGGPSNTNGTSTAVATTTTATSGDSNTGKGEGRPNTESNGSTTSSGQQPSGTVDAVQSCGTNIFAPAAKSRSHAHSITLASDVEVWETASEGFSSSLLGTSPGCSFADCTSASPAAGTAKADDHKDLVAADGDDDYEEGGYSHAPKRIAQRRSTPKITGKIVPLMSINAEAPPSYCDNPSFLDSPLPTVKSSSNDTAPGGSTADVKDAESLAGSVSLSSEDGFMEVRSKSSRKQQKAKMQQKSQKSSVSSDERSSTVKTKNRDLVKSRGQAFVLSKTDQKPSKPSKSDESPAKDKQRSASTTITATSANSSQTSSKFPESAAKKLSNSTVLQPTNAWLKPLQETISEKAAAAAAALAAQNNTKSKTASSDAAASSSKAAASTTASSYAWSVVVGSRTTATSTSCTPSENAPVSLMAKTSEKVASKPMQNATSDHPSTVAVAGTPQPLTMPAEFESSVIPQSRQSKLEEKTSQDEGVTQLPDPSGVSVPNTSAVAATSANVCKVRPQKQPTNAVITSSSTAPAAHTSKPEPTSFPMSTTFSTPGNTVLINTSQLRRPIGDVGDWLGKTPGVYTSNSSSVFFDAYGSKKLETTPESSLGLTPAATAAAAVYLQQHQQQPFRQTLHPLQQQQPMMGFGLPDLTMRHQNNRMSGTCSQNGMGTDSYFTVPPFGAGNAGQAGAQQPPRSLYPPAPPAQQRGFPSWQHQQHHSQQEAAVMAAAVAGAVAPQAAALWSSNYTPSPPPPHHHPSYVGVIGADRPSSTSSVSITSRLQSSNAGASLYGSGSIRGGSGAAPGVGGPPFAQPAPPPQPPPQAASIPPPSGLYASSPTHPTPPPPLPFDPNFAYTSGGLANSTSVFSHHSGAAGGPALLAAPHRQSASARSLGDHPHTSHPPVFINASHTPFPAAPAAISVHGLAGPPTAPMTTPGLHF</sequence>
<feature type="compositionally biased region" description="Low complexity" evidence="2">
    <location>
        <begin position="1502"/>
        <end position="1527"/>
    </location>
</feature>
<feature type="compositionally biased region" description="Polar residues" evidence="2">
    <location>
        <begin position="153"/>
        <end position="165"/>
    </location>
</feature>
<feature type="compositionally biased region" description="Polar residues" evidence="2">
    <location>
        <begin position="488"/>
        <end position="504"/>
    </location>
</feature>
<feature type="compositionally biased region" description="Pro residues" evidence="2">
    <location>
        <begin position="1785"/>
        <end position="1805"/>
    </location>
</feature>
<feature type="compositionally biased region" description="Basic and acidic residues" evidence="2">
    <location>
        <begin position="765"/>
        <end position="780"/>
    </location>
</feature>
<feature type="region of interest" description="Disordered" evidence="2">
    <location>
        <begin position="540"/>
        <end position="559"/>
    </location>
</feature>
<feature type="region of interest" description="Disordered" evidence="2">
    <location>
        <begin position="1655"/>
        <end position="1698"/>
    </location>
</feature>
<feature type="region of interest" description="Disordered" evidence="2">
    <location>
        <begin position="1496"/>
        <end position="1527"/>
    </location>
</feature>
<dbReference type="WBParaSite" id="TASK_0000125301-mRNA-1">
    <property type="protein sequence ID" value="TASK_0000125301-mRNA-1"/>
    <property type="gene ID" value="TASK_0000125301"/>
</dbReference>
<feature type="compositionally biased region" description="Polar residues" evidence="2">
    <location>
        <begin position="785"/>
        <end position="803"/>
    </location>
</feature>
<evidence type="ECO:0000313" key="4">
    <source>
        <dbReference type="EMBL" id="VDK22759.1"/>
    </source>
</evidence>
<feature type="region of interest" description="Disordered" evidence="2">
    <location>
        <begin position="1336"/>
        <end position="1370"/>
    </location>
</feature>
<feature type="compositionally biased region" description="Basic and acidic residues" evidence="2">
    <location>
        <begin position="1237"/>
        <end position="1253"/>
    </location>
</feature>
<keyword evidence="1" id="KW-0597">Phosphoprotein</keyword>
<feature type="compositionally biased region" description="Basic and acidic residues" evidence="2">
    <location>
        <begin position="388"/>
        <end position="401"/>
    </location>
</feature>
<feature type="region of interest" description="Disordered" evidence="2">
    <location>
        <begin position="580"/>
        <end position="607"/>
    </location>
</feature>
<feature type="compositionally biased region" description="Polar residues" evidence="2">
    <location>
        <begin position="1413"/>
        <end position="1422"/>
    </location>
</feature>
<feature type="region of interest" description="Disordered" evidence="2">
    <location>
        <begin position="68"/>
        <end position="255"/>
    </location>
</feature>
<dbReference type="Pfam" id="PF07001">
    <property type="entry name" value="BAT2_N"/>
    <property type="match status" value="1"/>
</dbReference>
<dbReference type="STRING" id="60517.A0A0R3VV58"/>
<feature type="domain" description="BAT2 N-terminal" evidence="3">
    <location>
        <begin position="10"/>
        <end position="126"/>
    </location>
</feature>
<dbReference type="EMBL" id="UYRS01000288">
    <property type="protein sequence ID" value="VDK22759.1"/>
    <property type="molecule type" value="Genomic_DNA"/>
</dbReference>
<feature type="region of interest" description="Disordered" evidence="2">
    <location>
        <begin position="479"/>
        <end position="508"/>
    </location>
</feature>
<reference evidence="4 5" key="2">
    <citation type="submission" date="2018-11" db="EMBL/GenBank/DDBJ databases">
        <authorList>
            <consortium name="Pathogen Informatics"/>
        </authorList>
    </citation>
    <scope>NUCLEOTIDE SEQUENCE [LARGE SCALE GENOMIC DNA]</scope>
</reference>
<feature type="compositionally biased region" description="Basic and acidic residues" evidence="2">
    <location>
        <begin position="596"/>
        <end position="606"/>
    </location>
</feature>
<feature type="region of interest" description="Disordered" evidence="2">
    <location>
        <begin position="1856"/>
        <end position="1876"/>
    </location>
</feature>
<feature type="compositionally biased region" description="Low complexity" evidence="2">
    <location>
        <begin position="1655"/>
        <end position="1670"/>
    </location>
</feature>
<feature type="compositionally biased region" description="Low complexity" evidence="2">
    <location>
        <begin position="1744"/>
        <end position="1754"/>
    </location>
</feature>
<evidence type="ECO:0000313" key="5">
    <source>
        <dbReference type="Proteomes" id="UP000282613"/>
    </source>
</evidence>
<feature type="compositionally biased region" description="Low complexity" evidence="2">
    <location>
        <begin position="106"/>
        <end position="119"/>
    </location>
</feature>
<feature type="compositionally biased region" description="Basic and acidic residues" evidence="2">
    <location>
        <begin position="120"/>
        <end position="131"/>
    </location>
</feature>
<reference evidence="6" key="1">
    <citation type="submission" date="2017-02" db="UniProtKB">
        <authorList>
            <consortium name="WormBaseParasite"/>
        </authorList>
    </citation>
    <scope>IDENTIFICATION</scope>
</reference>
<feature type="region of interest" description="Disordered" evidence="2">
    <location>
        <begin position="853"/>
        <end position="908"/>
    </location>
</feature>